<dbReference type="EMBL" id="ML769769">
    <property type="protein sequence ID" value="KAE9387962.1"/>
    <property type="molecule type" value="Genomic_DNA"/>
</dbReference>
<protein>
    <submittedName>
        <fullName evidence="1">Uncharacterized protein</fullName>
    </submittedName>
</protein>
<keyword evidence="2" id="KW-1185">Reference proteome</keyword>
<evidence type="ECO:0000313" key="2">
    <source>
        <dbReference type="Proteomes" id="UP000799118"/>
    </source>
</evidence>
<gene>
    <name evidence="1" type="ORF">BT96DRAFT_947942</name>
</gene>
<proteinExistence type="predicted"/>
<dbReference type="AlphaFoldDB" id="A0A6A4GQ80"/>
<evidence type="ECO:0000313" key="1">
    <source>
        <dbReference type="EMBL" id="KAE9387962.1"/>
    </source>
</evidence>
<sequence>MTANDIFREIDKFTDKEILKAAGKTFRRHSRQLMNSLQGDDQLYVMQRAQEEDASGMVKKFWEEYVADEERLNLLHGVTDCNKILKMTIAELKDQFKYYKNVRKDQIPANNTSFNEKEGRLASYGACIHGTHLIFHSMAPVDHMLEHLQRMDTSDDMEDGLDNDLDYRDDGSLMKFYSKPAFDCTKSVKHFGVHLDMPFSSGTRRNMQEHHFGGSVAVLRCRCFLSAGIITRQALSTWKKGYMPKDCFLVLQAVFNAKFTNFSSFSWYHN</sequence>
<reference evidence="1" key="1">
    <citation type="journal article" date="2019" name="Environ. Microbiol.">
        <title>Fungal ecological strategies reflected in gene transcription - a case study of two litter decomposers.</title>
        <authorList>
            <person name="Barbi F."/>
            <person name="Kohler A."/>
            <person name="Barry K."/>
            <person name="Baskaran P."/>
            <person name="Daum C."/>
            <person name="Fauchery L."/>
            <person name="Ihrmark K."/>
            <person name="Kuo A."/>
            <person name="LaButti K."/>
            <person name="Lipzen A."/>
            <person name="Morin E."/>
            <person name="Grigoriev I.V."/>
            <person name="Henrissat B."/>
            <person name="Lindahl B."/>
            <person name="Martin F."/>
        </authorList>
    </citation>
    <scope>NUCLEOTIDE SEQUENCE</scope>
    <source>
        <strain evidence="1">JB14</strain>
    </source>
</reference>
<name>A0A6A4GQ80_9AGAR</name>
<organism evidence="1 2">
    <name type="scientific">Gymnopus androsaceus JB14</name>
    <dbReference type="NCBI Taxonomy" id="1447944"/>
    <lineage>
        <taxon>Eukaryota</taxon>
        <taxon>Fungi</taxon>
        <taxon>Dikarya</taxon>
        <taxon>Basidiomycota</taxon>
        <taxon>Agaricomycotina</taxon>
        <taxon>Agaricomycetes</taxon>
        <taxon>Agaricomycetidae</taxon>
        <taxon>Agaricales</taxon>
        <taxon>Marasmiineae</taxon>
        <taxon>Omphalotaceae</taxon>
        <taxon>Gymnopus</taxon>
    </lineage>
</organism>
<accession>A0A6A4GQ80</accession>
<dbReference type="Proteomes" id="UP000799118">
    <property type="component" value="Unassembled WGS sequence"/>
</dbReference>